<reference evidence="2" key="1">
    <citation type="submission" date="2019-10" db="EMBL/GenBank/DDBJ databases">
        <title>Draft genome sequece of Microseira wollei NIES-4236.</title>
        <authorList>
            <person name="Yamaguchi H."/>
            <person name="Suzuki S."/>
            <person name="Kawachi M."/>
        </authorList>
    </citation>
    <scope>NUCLEOTIDE SEQUENCE</scope>
    <source>
        <strain evidence="2">NIES-4236</strain>
    </source>
</reference>
<feature type="domain" description="Putative restriction endonuclease" evidence="1">
    <location>
        <begin position="29"/>
        <end position="179"/>
    </location>
</feature>
<dbReference type="Proteomes" id="UP001050975">
    <property type="component" value="Unassembled WGS sequence"/>
</dbReference>
<evidence type="ECO:0000259" key="1">
    <source>
        <dbReference type="Pfam" id="PF05685"/>
    </source>
</evidence>
<name>A0AAV3XGK4_9CYAN</name>
<dbReference type="CDD" id="cd06260">
    <property type="entry name" value="DUF820-like"/>
    <property type="match status" value="1"/>
</dbReference>
<keyword evidence="3" id="KW-1185">Reference proteome</keyword>
<dbReference type="Pfam" id="PF05685">
    <property type="entry name" value="Uma2"/>
    <property type="match status" value="1"/>
</dbReference>
<evidence type="ECO:0000313" key="2">
    <source>
        <dbReference type="EMBL" id="GET41738.1"/>
    </source>
</evidence>
<dbReference type="EMBL" id="BLAY01000132">
    <property type="protein sequence ID" value="GET41738.1"/>
    <property type="molecule type" value="Genomic_DNA"/>
</dbReference>
<dbReference type="PANTHER" id="PTHR47152:SF2">
    <property type="entry name" value="SLR2084 PROTEIN"/>
    <property type="match status" value="1"/>
</dbReference>
<protein>
    <recommendedName>
        <fullName evidence="1">Putative restriction endonuclease domain-containing protein</fullName>
    </recommendedName>
</protein>
<organism evidence="2 3">
    <name type="scientific">Microseira wollei NIES-4236</name>
    <dbReference type="NCBI Taxonomy" id="2530354"/>
    <lineage>
        <taxon>Bacteria</taxon>
        <taxon>Bacillati</taxon>
        <taxon>Cyanobacteriota</taxon>
        <taxon>Cyanophyceae</taxon>
        <taxon>Oscillatoriophycideae</taxon>
        <taxon>Aerosakkonematales</taxon>
        <taxon>Aerosakkonemataceae</taxon>
        <taxon>Microseira</taxon>
    </lineage>
</organism>
<dbReference type="AlphaFoldDB" id="A0AAV3XGK4"/>
<proteinExistence type="predicted"/>
<sequence length="223" mass="25443">MVTTNKNLAEQPVPAPAKETRVLMKGVSWETYTKLMAEVGDDRAWRIAYDRGLLEIRMPLEEHEEPKGLIESFVEAIADELGIEVRKLGSLTLDREDLTRGVEPDTCFYIQNEALVRGRKINLPEAPPPDLAVESDYTSSSVNKEALYSALGVPELWRYTKKTLLVYRRIEAGYEQCEQSLAFPFLPIAEIPIFIEQSRTIGQRSAVRLFRQRIREILDTDNS</sequence>
<dbReference type="PANTHER" id="PTHR47152">
    <property type="entry name" value="SLR2084 PROTEIN-RELATED"/>
    <property type="match status" value="1"/>
</dbReference>
<dbReference type="RefSeq" id="WP_226588299.1">
    <property type="nucleotide sequence ID" value="NZ_BLAY01000132.1"/>
</dbReference>
<evidence type="ECO:0000313" key="3">
    <source>
        <dbReference type="Proteomes" id="UP001050975"/>
    </source>
</evidence>
<dbReference type="Gene3D" id="3.90.1570.10">
    <property type="entry name" value="tt1808, chain A"/>
    <property type="match status" value="1"/>
</dbReference>
<gene>
    <name evidence="2" type="ORF">MiSe_65520</name>
</gene>
<dbReference type="InterPro" id="IPR012296">
    <property type="entry name" value="Nuclease_put_TT1808"/>
</dbReference>
<comment type="caution">
    <text evidence="2">The sequence shown here is derived from an EMBL/GenBank/DDBJ whole genome shotgun (WGS) entry which is preliminary data.</text>
</comment>
<accession>A0AAV3XGK4</accession>
<dbReference type="InterPro" id="IPR008538">
    <property type="entry name" value="Uma2"/>
</dbReference>